<dbReference type="EMBL" id="RCHR01000003">
    <property type="protein sequence ID" value="RLL45024.1"/>
    <property type="molecule type" value="Genomic_DNA"/>
</dbReference>
<gene>
    <name evidence="2" type="ORF">D8M04_09125</name>
</gene>
<dbReference type="RefSeq" id="WP_121522613.1">
    <property type="nucleotide sequence ID" value="NZ_RCHR01000003.1"/>
</dbReference>
<reference evidence="2 3" key="1">
    <citation type="submission" date="2018-10" db="EMBL/GenBank/DDBJ databases">
        <title>Oceanobacillus sp. YLB-02 draft genome.</title>
        <authorList>
            <person name="Yu L."/>
        </authorList>
    </citation>
    <scope>NUCLEOTIDE SEQUENCE [LARGE SCALE GENOMIC DNA]</scope>
    <source>
        <strain evidence="2 3">YLB-02</strain>
    </source>
</reference>
<dbReference type="OrthoDB" id="2352283at2"/>
<dbReference type="InterPro" id="IPR011008">
    <property type="entry name" value="Dimeric_a/b-barrel"/>
</dbReference>
<accession>A0A498DDG7</accession>
<dbReference type="SUPFAM" id="SSF54909">
    <property type="entry name" value="Dimeric alpha+beta barrel"/>
    <property type="match status" value="1"/>
</dbReference>
<dbReference type="Pfam" id="PF03992">
    <property type="entry name" value="ABM"/>
    <property type="match status" value="1"/>
</dbReference>
<feature type="domain" description="ABM" evidence="1">
    <location>
        <begin position="65"/>
        <end position="157"/>
    </location>
</feature>
<dbReference type="Proteomes" id="UP000270219">
    <property type="component" value="Unassembled WGS sequence"/>
</dbReference>
<keyword evidence="3" id="KW-1185">Reference proteome</keyword>
<dbReference type="AlphaFoldDB" id="A0A498DDG7"/>
<dbReference type="GO" id="GO:0004497">
    <property type="term" value="F:monooxygenase activity"/>
    <property type="evidence" value="ECO:0007669"/>
    <property type="project" value="UniProtKB-KW"/>
</dbReference>
<name>A0A498DDG7_9BACI</name>
<keyword evidence="2" id="KW-0560">Oxidoreductase</keyword>
<dbReference type="PANTHER" id="PTHR34474:SF2">
    <property type="entry name" value="SIGNAL TRANSDUCTION PROTEIN TRAP"/>
    <property type="match status" value="1"/>
</dbReference>
<dbReference type="InterPro" id="IPR050404">
    <property type="entry name" value="Heme-degrading_MO"/>
</dbReference>
<dbReference type="PROSITE" id="PS51725">
    <property type="entry name" value="ABM"/>
    <property type="match status" value="1"/>
</dbReference>
<dbReference type="Gene3D" id="3.30.70.100">
    <property type="match status" value="1"/>
</dbReference>
<dbReference type="InterPro" id="IPR007138">
    <property type="entry name" value="ABM_dom"/>
</dbReference>
<evidence type="ECO:0000313" key="2">
    <source>
        <dbReference type="EMBL" id="RLL45024.1"/>
    </source>
</evidence>
<dbReference type="PANTHER" id="PTHR34474">
    <property type="entry name" value="SIGNAL TRANSDUCTION PROTEIN TRAP"/>
    <property type="match status" value="1"/>
</dbReference>
<sequence>MKAYMTKGTVDFLVKLSKKHALDIYIMNNNEGGLAYYEDAKKSIFTTGKDYEIITQNGEMQAEGFVVMNNIPVTDDARAVFEDRFKARRSDVDSMPGFQAFRFLRPLKGNHYVVLTQWNSASDFDNWKNSETFQKAHQNQEVKKPAYYADRPFTTSYQMYVEEENS</sequence>
<protein>
    <submittedName>
        <fullName evidence="2">Antibiotic biosynthesis monooxygenase</fullName>
    </submittedName>
</protein>
<comment type="caution">
    <text evidence="2">The sequence shown here is derived from an EMBL/GenBank/DDBJ whole genome shotgun (WGS) entry which is preliminary data.</text>
</comment>
<organism evidence="2 3">
    <name type="scientific">Oceanobacillus piezotolerans</name>
    <dbReference type="NCBI Taxonomy" id="2448030"/>
    <lineage>
        <taxon>Bacteria</taxon>
        <taxon>Bacillati</taxon>
        <taxon>Bacillota</taxon>
        <taxon>Bacilli</taxon>
        <taxon>Bacillales</taxon>
        <taxon>Bacillaceae</taxon>
        <taxon>Oceanobacillus</taxon>
    </lineage>
</organism>
<evidence type="ECO:0000259" key="1">
    <source>
        <dbReference type="PROSITE" id="PS51725"/>
    </source>
</evidence>
<evidence type="ECO:0000313" key="3">
    <source>
        <dbReference type="Proteomes" id="UP000270219"/>
    </source>
</evidence>
<keyword evidence="2" id="KW-0503">Monooxygenase</keyword>
<proteinExistence type="predicted"/>